<name>A0A174WZM1_9CLOT</name>
<keyword evidence="3" id="KW-1185">Reference proteome</keyword>
<dbReference type="Pfam" id="PF11687">
    <property type="entry name" value="DUF3284"/>
    <property type="match status" value="1"/>
</dbReference>
<dbReference type="RefSeq" id="WP_027098250.1">
    <property type="nucleotide sequence ID" value="NZ_CABJAZ010000001.1"/>
</dbReference>
<dbReference type="EMBL" id="MAPZ01000019">
    <property type="protein sequence ID" value="OBY10581.1"/>
    <property type="molecule type" value="Genomic_DNA"/>
</dbReference>
<feature type="coiled-coil region" evidence="1">
    <location>
        <begin position="131"/>
        <end position="220"/>
    </location>
</feature>
<evidence type="ECO:0000313" key="2">
    <source>
        <dbReference type="EMBL" id="OBY10581.1"/>
    </source>
</evidence>
<dbReference type="OrthoDB" id="1911736at2"/>
<protein>
    <recommendedName>
        <fullName evidence="4">Polyketide cyclase / dehydrase and lipid transport</fullName>
    </recommendedName>
</protein>
<dbReference type="InterPro" id="IPR021701">
    <property type="entry name" value="DUF3284"/>
</dbReference>
<reference evidence="2 3" key="1">
    <citation type="submission" date="2016-06" db="EMBL/GenBank/DDBJ databases">
        <authorList>
            <person name="Kjaerup R.B."/>
            <person name="Dalgaard T.S."/>
            <person name="Juul-Madsen H.R."/>
        </authorList>
    </citation>
    <scope>NUCLEOTIDE SEQUENCE [LARGE SCALE GENOMIC DNA]</scope>
    <source>
        <strain evidence="2 3">373-A1</strain>
    </source>
</reference>
<dbReference type="CDD" id="cd07812">
    <property type="entry name" value="SRPBCC"/>
    <property type="match status" value="1"/>
</dbReference>
<sequence length="234" mass="26407">MAFSNSVELSYPVEEVFKLFIRTAKRDFPRFNEENPVGCKVNKKVGAYSAGATTMEVEITGFVKNELYQIVSTNGSVKYTSTYEFEVIDENTTRLTLIEEDEKPGIFPWFNTLVQSVLFKGRVRKRFIYFVERLEEELERYRSNIEKNSKSRADEEAKIKAKAEAKKAKEAAKKAKEEAQAAKMAAAKAIAEAKVAAEQAEKAAKEAEAKSQNIEYVNEEVVVDETATNEGENN</sequence>
<comment type="caution">
    <text evidence="2">The sequence shown here is derived from an EMBL/GenBank/DDBJ whole genome shotgun (WGS) entry which is preliminary data.</text>
</comment>
<dbReference type="SUPFAM" id="SSF55961">
    <property type="entry name" value="Bet v1-like"/>
    <property type="match status" value="1"/>
</dbReference>
<evidence type="ECO:0000256" key="1">
    <source>
        <dbReference type="SAM" id="Coils"/>
    </source>
</evidence>
<dbReference type="AlphaFoldDB" id="A0A174WZM1"/>
<dbReference type="Proteomes" id="UP000092714">
    <property type="component" value="Unassembled WGS sequence"/>
</dbReference>
<accession>A0A174WZM1</accession>
<gene>
    <name evidence="2" type="ORF">CP373A1_08710</name>
</gene>
<proteinExistence type="predicted"/>
<dbReference type="InterPro" id="IPR023393">
    <property type="entry name" value="START-like_dom_sf"/>
</dbReference>
<evidence type="ECO:0000313" key="3">
    <source>
        <dbReference type="Proteomes" id="UP000092714"/>
    </source>
</evidence>
<organism evidence="2 3">
    <name type="scientific">Clostridium paraputrificum</name>
    <dbReference type="NCBI Taxonomy" id="29363"/>
    <lineage>
        <taxon>Bacteria</taxon>
        <taxon>Bacillati</taxon>
        <taxon>Bacillota</taxon>
        <taxon>Clostridia</taxon>
        <taxon>Eubacteriales</taxon>
        <taxon>Clostridiaceae</taxon>
        <taxon>Clostridium</taxon>
    </lineage>
</organism>
<dbReference type="GeneID" id="42776076"/>
<dbReference type="eggNOG" id="ENOG5033ZZ8">
    <property type="taxonomic scope" value="Bacteria"/>
</dbReference>
<keyword evidence="1" id="KW-0175">Coiled coil</keyword>
<dbReference type="Gene3D" id="3.30.530.20">
    <property type="match status" value="1"/>
</dbReference>
<evidence type="ECO:0008006" key="4">
    <source>
        <dbReference type="Google" id="ProtNLM"/>
    </source>
</evidence>